<keyword evidence="3" id="KW-0540">Nuclease</keyword>
<dbReference type="GO" id="GO:0003964">
    <property type="term" value="F:RNA-directed DNA polymerase activity"/>
    <property type="evidence" value="ECO:0007669"/>
    <property type="project" value="UniProtKB-KW"/>
</dbReference>
<keyword evidence="1" id="KW-0808">Transferase</keyword>
<dbReference type="GO" id="GO:0004519">
    <property type="term" value="F:endonuclease activity"/>
    <property type="evidence" value="ECO:0007669"/>
    <property type="project" value="UniProtKB-KW"/>
</dbReference>
<evidence type="ECO:0000256" key="4">
    <source>
        <dbReference type="ARBA" id="ARBA00022759"/>
    </source>
</evidence>
<dbReference type="EMBL" id="CAJHUB010000754">
    <property type="protein sequence ID" value="CAD7682311.1"/>
    <property type="molecule type" value="Genomic_DNA"/>
</dbReference>
<proteinExistence type="predicted"/>
<gene>
    <name evidence="8" type="ORF">NYPRO_LOCUS15103</name>
</gene>
<keyword evidence="4" id="KW-0255">Endonuclease</keyword>
<comment type="caution">
    <text evidence="8">The sequence shown here is derived from an EMBL/GenBank/DDBJ whole genome shotgun (WGS) entry which is preliminary data.</text>
</comment>
<dbReference type="Proteomes" id="UP000645828">
    <property type="component" value="Unassembled WGS sequence"/>
</dbReference>
<keyword evidence="5" id="KW-0378">Hydrolase</keyword>
<evidence type="ECO:0000256" key="5">
    <source>
        <dbReference type="ARBA" id="ARBA00022801"/>
    </source>
</evidence>
<dbReference type="Gene3D" id="2.30.30.850">
    <property type="match status" value="1"/>
</dbReference>
<dbReference type="InterPro" id="IPR012337">
    <property type="entry name" value="RNaseH-like_sf"/>
</dbReference>
<dbReference type="PANTHER" id="PTHR41694">
    <property type="entry name" value="ENDOGENOUS RETROVIRUS GROUP K MEMBER POL PROTEIN"/>
    <property type="match status" value="1"/>
</dbReference>
<dbReference type="InterPro" id="IPR036397">
    <property type="entry name" value="RNaseH_sf"/>
</dbReference>
<name>A0A811Z0I7_NYCPR</name>
<sequence>MTQCLRGWWRATDSSIILPEELGRRVLSKMHRSTHMGTRKMEDIIRHAKITIKDSRAKIEQIVTSCRTCQLTNASAHGSNPGTWLRGDRPGAYWEVDFTKVKPGKYGYRYLLVFVDTFSGWTESFPSKHETAQVVTKKLLGDIVLAEFDDHQLLFSLQMLQQTHEQVWPKLGALYETGPPPDPHRYRPGDWVYVRRYQHQTLQPRWKGPYLVILTTPTALKVTGITPWVHYTHIQPADPHTVLTDFVTEWKSQPDKDNPLKLRLRCSHLFPTSKTP</sequence>
<dbReference type="GO" id="GO:0015074">
    <property type="term" value="P:DNA integration"/>
    <property type="evidence" value="ECO:0007669"/>
    <property type="project" value="InterPro"/>
</dbReference>
<dbReference type="SUPFAM" id="SSF53098">
    <property type="entry name" value="Ribonuclease H-like"/>
    <property type="match status" value="1"/>
</dbReference>
<dbReference type="Gene3D" id="3.30.420.10">
    <property type="entry name" value="Ribonuclease H-like superfamily/Ribonuclease H"/>
    <property type="match status" value="1"/>
</dbReference>
<keyword evidence="9" id="KW-1185">Reference proteome</keyword>
<dbReference type="Pfam" id="PF17921">
    <property type="entry name" value="Integrase_H2C2"/>
    <property type="match status" value="1"/>
</dbReference>
<keyword evidence="2" id="KW-0548">Nucleotidyltransferase</keyword>
<reference evidence="8" key="1">
    <citation type="submission" date="2020-12" db="EMBL/GenBank/DDBJ databases">
        <authorList>
            <consortium name="Molecular Ecology Group"/>
        </authorList>
    </citation>
    <scope>NUCLEOTIDE SEQUENCE</scope>
    <source>
        <strain evidence="8">TBG_1078</strain>
    </source>
</reference>
<feature type="domain" description="Integrase catalytic" evidence="7">
    <location>
        <begin position="86"/>
        <end position="183"/>
    </location>
</feature>
<evidence type="ECO:0000256" key="1">
    <source>
        <dbReference type="ARBA" id="ARBA00022679"/>
    </source>
</evidence>
<dbReference type="Pfam" id="PF18697">
    <property type="entry name" value="MLVIN_C"/>
    <property type="match status" value="1"/>
</dbReference>
<dbReference type="GO" id="GO:0003676">
    <property type="term" value="F:nucleic acid binding"/>
    <property type="evidence" value="ECO:0007669"/>
    <property type="project" value="InterPro"/>
</dbReference>
<keyword evidence="6" id="KW-0695">RNA-directed DNA polymerase</keyword>
<dbReference type="PROSITE" id="PS50994">
    <property type="entry name" value="INTEGRASE"/>
    <property type="match status" value="1"/>
</dbReference>
<dbReference type="InterPro" id="IPR001584">
    <property type="entry name" value="Integrase_cat-core"/>
</dbReference>
<accession>A0A811Z0I7</accession>
<dbReference type="InterPro" id="IPR040643">
    <property type="entry name" value="MLVIN_C"/>
</dbReference>
<dbReference type="GO" id="GO:0016787">
    <property type="term" value="F:hydrolase activity"/>
    <property type="evidence" value="ECO:0007669"/>
    <property type="project" value="UniProtKB-KW"/>
</dbReference>
<dbReference type="PANTHER" id="PTHR41694:SF5">
    <property type="entry name" value="RIBONUCLEASE H"/>
    <property type="match status" value="1"/>
</dbReference>
<dbReference type="AlphaFoldDB" id="A0A811Z0I7"/>
<evidence type="ECO:0000259" key="7">
    <source>
        <dbReference type="PROSITE" id="PS50994"/>
    </source>
</evidence>
<evidence type="ECO:0000256" key="3">
    <source>
        <dbReference type="ARBA" id="ARBA00022722"/>
    </source>
</evidence>
<evidence type="ECO:0000313" key="8">
    <source>
        <dbReference type="EMBL" id="CAD7682311.1"/>
    </source>
</evidence>
<evidence type="ECO:0000256" key="6">
    <source>
        <dbReference type="ARBA" id="ARBA00022918"/>
    </source>
</evidence>
<evidence type="ECO:0000313" key="9">
    <source>
        <dbReference type="Proteomes" id="UP000645828"/>
    </source>
</evidence>
<organism evidence="8 9">
    <name type="scientific">Nyctereutes procyonoides</name>
    <name type="common">Raccoon dog</name>
    <name type="synonym">Canis procyonoides</name>
    <dbReference type="NCBI Taxonomy" id="34880"/>
    <lineage>
        <taxon>Eukaryota</taxon>
        <taxon>Metazoa</taxon>
        <taxon>Chordata</taxon>
        <taxon>Craniata</taxon>
        <taxon>Vertebrata</taxon>
        <taxon>Euteleostomi</taxon>
        <taxon>Mammalia</taxon>
        <taxon>Eutheria</taxon>
        <taxon>Laurasiatheria</taxon>
        <taxon>Carnivora</taxon>
        <taxon>Caniformia</taxon>
        <taxon>Canidae</taxon>
        <taxon>Nyctereutes</taxon>
    </lineage>
</organism>
<dbReference type="InterPro" id="IPR041588">
    <property type="entry name" value="Integrase_H2C2"/>
</dbReference>
<dbReference type="Pfam" id="PF00665">
    <property type="entry name" value="rve"/>
    <property type="match status" value="1"/>
</dbReference>
<evidence type="ECO:0000256" key="2">
    <source>
        <dbReference type="ARBA" id="ARBA00022695"/>
    </source>
</evidence>
<dbReference type="Gene3D" id="1.10.340.70">
    <property type="match status" value="1"/>
</dbReference>
<protein>
    <submittedName>
        <fullName evidence="8">(raccoon dog) hypothetical protein</fullName>
    </submittedName>
</protein>